<dbReference type="InterPro" id="IPR027065">
    <property type="entry name" value="Lon_Prtase"/>
</dbReference>
<dbReference type="Gene3D" id="1.10.8.60">
    <property type="match status" value="1"/>
</dbReference>
<evidence type="ECO:0000256" key="3">
    <source>
        <dbReference type="ARBA" id="ARBA00022670"/>
    </source>
</evidence>
<comment type="catalytic activity">
    <reaction evidence="9 10 13">
        <text>Hydrolysis of proteins in presence of ATP.</text>
        <dbReference type="EC" id="3.4.21.53"/>
    </reaction>
</comment>
<feature type="active site" evidence="9 11">
    <location>
        <position position="708"/>
    </location>
</feature>
<evidence type="ECO:0000256" key="11">
    <source>
        <dbReference type="PIRSR" id="PIRSR001174-1"/>
    </source>
</evidence>
<keyword evidence="5 9" id="KW-0378">Hydrolase</keyword>
<comment type="induction">
    <text evidence="9">By heat shock.</text>
</comment>
<dbReference type="GO" id="GO:0006515">
    <property type="term" value="P:protein quality control for misfolded or incompletely synthesized proteins"/>
    <property type="evidence" value="ECO:0007669"/>
    <property type="project" value="UniProtKB-UniRule"/>
</dbReference>
<dbReference type="Pfam" id="PF00004">
    <property type="entry name" value="AAA"/>
    <property type="match status" value="1"/>
</dbReference>
<dbReference type="SUPFAM" id="SSF54211">
    <property type="entry name" value="Ribosomal protein S5 domain 2-like"/>
    <property type="match status" value="1"/>
</dbReference>
<dbReference type="PROSITE" id="PS51786">
    <property type="entry name" value="LON_PROTEOLYTIC"/>
    <property type="match status" value="1"/>
</dbReference>
<dbReference type="InterPro" id="IPR008268">
    <property type="entry name" value="Peptidase_S16_AS"/>
</dbReference>
<keyword evidence="7 9" id="KW-0067">ATP-binding</keyword>
<evidence type="ECO:0000256" key="9">
    <source>
        <dbReference type="HAMAP-Rule" id="MF_01973"/>
    </source>
</evidence>
<evidence type="ECO:0000256" key="2">
    <source>
        <dbReference type="ARBA" id="ARBA00022490"/>
    </source>
</evidence>
<dbReference type="RefSeq" id="WP_088563884.1">
    <property type="nucleotide sequence ID" value="NZ_CP020946.1"/>
</dbReference>
<dbReference type="Gene3D" id="1.20.5.5270">
    <property type="match status" value="1"/>
</dbReference>
<dbReference type="FunFam" id="3.40.50.300:FF:000382">
    <property type="entry name" value="Lon protease homolog 2, peroxisomal"/>
    <property type="match status" value="1"/>
</dbReference>
<dbReference type="PANTHER" id="PTHR10046">
    <property type="entry name" value="ATP DEPENDENT LON PROTEASE FAMILY MEMBER"/>
    <property type="match status" value="1"/>
</dbReference>
<evidence type="ECO:0000256" key="1">
    <source>
        <dbReference type="ARBA" id="ARBA00004496"/>
    </source>
</evidence>
<sequence length="831" mass="93439">MSEGKVQQLPLLPLRDLIIFPHMMMPLFVGREKSINALEEAMSKQTDIVLAAQKDAKTNNPEPKDIFAIGTVGTIIQLLRLPDGTVKVLVEGKRRVKIKNFVNNDNFFTVAVEALDEDPTNIVEAQALVRSVKGTFETYVKLNKRIPPEILMRVSTIENPGELADIIVAQLNLKLEDKQTVLEIIDPSKRLEHLLNLMTGEIEILEVEKKIRTRVKKQMERSQKEYYLNEQMQAIQKELGEKDDYQAELQDLEIKTKNKKMSQEAKDKVMKEIKKLKMMSPMSAEATVVRNYIDWVLSLPWADYTEEKHDIKNAQRILDDDHWGLEKVKDRILEYLAVLSISKDMKGPILCLAGPPGVGKTSLARSIAESLNRPFARISLGGVRDEAEIRGHRKTYVGAMPGKILQALRKVDKGNPLVLLDEIDKMANDFRGDPAAAMLEVLDPEQNNNFQDHYLELEYDLSKVMFIATANSLHTIPRPLLDRMEIINLEGYIEQEKFHIAKNYLVPKQLENHGLKDYKVTIKDETIRDVIRYYTREAGVRNLERQFANVARKVAKDIVMNETLENFKAEAKTEKKAAAAKKGAKTAKTSTKKNEGYVVTPQKLVELLGPHKYKFGMIETENEIGLTNGMAWTEVGGDLLAVEVSVVPGKGKFTVTGQLGDVMKESCAAAMSYVRSRGPLFGLDKEYFSNIDVHIHLPEGAVPKDGPSAGIALTTSIVSAIMKVPVKRTVAMTGEVSLRGRVMAIGGLKEKILAAHRGGIKLIICPKENEKDLKDIPKDVMKDLKVILVDHVDQVLINALDIKSPKELFKIQKEREFGIKAQYTGQSVHHH</sequence>
<dbReference type="PRINTS" id="PR00830">
    <property type="entry name" value="ENDOLAPTASE"/>
</dbReference>
<evidence type="ECO:0000259" key="17">
    <source>
        <dbReference type="PROSITE" id="PS51787"/>
    </source>
</evidence>
<dbReference type="InterPro" id="IPR008269">
    <property type="entry name" value="Lon_proteolytic"/>
</dbReference>
<feature type="coiled-coil region" evidence="15">
    <location>
        <begin position="228"/>
        <end position="262"/>
    </location>
</feature>
<evidence type="ECO:0000256" key="14">
    <source>
        <dbReference type="RuleBase" id="RU000591"/>
    </source>
</evidence>
<dbReference type="Proteomes" id="UP000197003">
    <property type="component" value="Chromosome"/>
</dbReference>
<dbReference type="GO" id="GO:0043565">
    <property type="term" value="F:sequence-specific DNA binding"/>
    <property type="evidence" value="ECO:0007669"/>
    <property type="project" value="UniProtKB-UniRule"/>
</dbReference>
<dbReference type="Gene3D" id="1.20.58.1480">
    <property type="match status" value="1"/>
</dbReference>
<dbReference type="InterPro" id="IPR003111">
    <property type="entry name" value="Lon_prtase_N"/>
</dbReference>
<dbReference type="SMART" id="SM00464">
    <property type="entry name" value="LON"/>
    <property type="match status" value="1"/>
</dbReference>
<evidence type="ECO:0000256" key="5">
    <source>
        <dbReference type="ARBA" id="ARBA00022801"/>
    </source>
</evidence>
<dbReference type="EMBL" id="CP020946">
    <property type="protein sequence ID" value="ASD62230.1"/>
    <property type="molecule type" value="Genomic_DNA"/>
</dbReference>
<dbReference type="Pfam" id="PF02190">
    <property type="entry name" value="LON_substr_bdg"/>
    <property type="match status" value="1"/>
</dbReference>
<evidence type="ECO:0000256" key="7">
    <source>
        <dbReference type="ARBA" id="ARBA00022840"/>
    </source>
</evidence>
<dbReference type="GO" id="GO:0005524">
    <property type="term" value="F:ATP binding"/>
    <property type="evidence" value="ECO:0007669"/>
    <property type="project" value="UniProtKB-UniRule"/>
</dbReference>
<dbReference type="Pfam" id="PF22667">
    <property type="entry name" value="Lon_lid"/>
    <property type="match status" value="1"/>
</dbReference>
<evidence type="ECO:0000256" key="4">
    <source>
        <dbReference type="ARBA" id="ARBA00022741"/>
    </source>
</evidence>
<comment type="similarity">
    <text evidence="9 10 13 14">Belongs to the peptidase S16 family.</text>
</comment>
<dbReference type="InterPro" id="IPR027417">
    <property type="entry name" value="P-loop_NTPase"/>
</dbReference>
<keyword evidence="4 9" id="KW-0547">Nucleotide-binding</keyword>
<protein>
    <recommendedName>
        <fullName evidence="9 10">Lon protease</fullName>
        <ecNumber evidence="9 10">3.4.21.53</ecNumber>
    </recommendedName>
    <alternativeName>
        <fullName evidence="9">ATP-dependent protease La</fullName>
    </alternativeName>
</protein>
<feature type="domain" description="Lon proteolytic" evidence="16">
    <location>
        <begin position="621"/>
        <end position="802"/>
    </location>
</feature>
<proteinExistence type="evidence at transcript level"/>
<dbReference type="SMART" id="SM00382">
    <property type="entry name" value="AAA"/>
    <property type="match status" value="1"/>
</dbReference>
<dbReference type="InterPro" id="IPR054594">
    <property type="entry name" value="Lon_lid"/>
</dbReference>
<keyword evidence="3 9" id="KW-0645">Protease</keyword>
<organism evidence="18 19">
    <name type="scientific">Bdellovibrio bacteriovorus</name>
    <dbReference type="NCBI Taxonomy" id="959"/>
    <lineage>
        <taxon>Bacteria</taxon>
        <taxon>Pseudomonadati</taxon>
        <taxon>Bdellovibrionota</taxon>
        <taxon>Bdellovibrionia</taxon>
        <taxon>Bdellovibrionales</taxon>
        <taxon>Pseudobdellovibrionaceae</taxon>
        <taxon>Bdellovibrio</taxon>
    </lineage>
</organism>
<dbReference type="PROSITE" id="PS51787">
    <property type="entry name" value="LON_N"/>
    <property type="match status" value="1"/>
</dbReference>
<comment type="subcellular location">
    <subcellularLocation>
        <location evidence="1 9 10">Cytoplasm</location>
    </subcellularLocation>
</comment>
<evidence type="ECO:0000256" key="13">
    <source>
        <dbReference type="PROSITE-ProRule" id="PRU01122"/>
    </source>
</evidence>
<dbReference type="GO" id="GO:0004176">
    <property type="term" value="F:ATP-dependent peptidase activity"/>
    <property type="evidence" value="ECO:0007669"/>
    <property type="project" value="UniProtKB-UniRule"/>
</dbReference>
<dbReference type="InterPro" id="IPR020568">
    <property type="entry name" value="Ribosomal_Su5_D2-typ_SF"/>
</dbReference>
<dbReference type="Gene3D" id="3.40.50.300">
    <property type="entry name" value="P-loop containing nucleotide triphosphate hydrolases"/>
    <property type="match status" value="1"/>
</dbReference>
<evidence type="ECO:0000259" key="16">
    <source>
        <dbReference type="PROSITE" id="PS51786"/>
    </source>
</evidence>
<dbReference type="GO" id="GO:0005737">
    <property type="term" value="C:cytoplasm"/>
    <property type="evidence" value="ECO:0007669"/>
    <property type="project" value="UniProtKB-SubCell"/>
</dbReference>
<dbReference type="AlphaFoldDB" id="A0A1Z3N430"/>
<dbReference type="CDD" id="cd19500">
    <property type="entry name" value="RecA-like_Lon"/>
    <property type="match status" value="1"/>
</dbReference>
<dbReference type="InterPro" id="IPR003593">
    <property type="entry name" value="AAA+_ATPase"/>
</dbReference>
<evidence type="ECO:0000256" key="10">
    <source>
        <dbReference type="PIRNR" id="PIRNR001174"/>
    </source>
</evidence>
<keyword evidence="15" id="KW-0175">Coiled coil</keyword>
<dbReference type="GO" id="GO:0016887">
    <property type="term" value="F:ATP hydrolysis activity"/>
    <property type="evidence" value="ECO:0007669"/>
    <property type="project" value="UniProtKB-UniRule"/>
</dbReference>
<evidence type="ECO:0000313" key="19">
    <source>
        <dbReference type="Proteomes" id="UP000197003"/>
    </source>
</evidence>
<dbReference type="SUPFAM" id="SSF88697">
    <property type="entry name" value="PUA domain-like"/>
    <property type="match status" value="1"/>
</dbReference>
<comment type="subunit">
    <text evidence="9 10">Homohexamer. Organized in a ring with a central cavity.</text>
</comment>
<dbReference type="InterPro" id="IPR014721">
    <property type="entry name" value="Ribsml_uS5_D2-typ_fold_subgr"/>
</dbReference>
<dbReference type="Pfam" id="PF05362">
    <property type="entry name" value="Lon_C"/>
    <property type="match status" value="1"/>
</dbReference>
<dbReference type="GO" id="GO:0004252">
    <property type="term" value="F:serine-type endopeptidase activity"/>
    <property type="evidence" value="ECO:0007669"/>
    <property type="project" value="UniProtKB-UniRule"/>
</dbReference>
<dbReference type="InterPro" id="IPR046336">
    <property type="entry name" value="Lon_prtase_N_sf"/>
</dbReference>
<feature type="binding site" evidence="9 12">
    <location>
        <begin position="354"/>
        <end position="361"/>
    </location>
    <ligand>
        <name>ATP</name>
        <dbReference type="ChEBI" id="CHEBI:30616"/>
    </ligand>
</feature>
<keyword evidence="2 9" id="KW-0963">Cytoplasm</keyword>
<dbReference type="InterPro" id="IPR015947">
    <property type="entry name" value="PUA-like_sf"/>
</dbReference>
<dbReference type="NCBIfam" id="TIGR00763">
    <property type="entry name" value="lon"/>
    <property type="match status" value="1"/>
</dbReference>
<dbReference type="InterPro" id="IPR004815">
    <property type="entry name" value="Lon_bac/euk-typ"/>
</dbReference>
<comment type="function">
    <text evidence="9">ATP-dependent serine protease that mediates the selective degradation of mutant and abnormal proteins as well as certain short-lived regulatory proteins. Required for cellular homeostasis and for survival from DNA damage and developmental changes induced by stress. Degrades polypeptides processively to yield small peptide fragments that are 5 to 10 amino acids long. Binds to DNA in a double-stranded, site-specific manner.</text>
</comment>
<dbReference type="OrthoDB" id="5409139at2"/>
<evidence type="ECO:0000256" key="6">
    <source>
        <dbReference type="ARBA" id="ARBA00022825"/>
    </source>
</evidence>
<evidence type="ECO:0000256" key="12">
    <source>
        <dbReference type="PIRSR" id="PIRSR001174-2"/>
    </source>
</evidence>
<feature type="domain" description="Lon N-terminal" evidence="17">
    <location>
        <begin position="9"/>
        <end position="202"/>
    </location>
</feature>
<dbReference type="Gene3D" id="2.30.130.40">
    <property type="entry name" value="LON domain-like"/>
    <property type="match status" value="1"/>
</dbReference>
<dbReference type="PIRSF" id="PIRSF001174">
    <property type="entry name" value="Lon_proteas"/>
    <property type="match status" value="1"/>
</dbReference>
<dbReference type="GO" id="GO:0034605">
    <property type="term" value="P:cellular response to heat"/>
    <property type="evidence" value="ECO:0007669"/>
    <property type="project" value="UniProtKB-UniRule"/>
</dbReference>
<dbReference type="SUPFAM" id="SSF52540">
    <property type="entry name" value="P-loop containing nucleoside triphosphate hydrolases"/>
    <property type="match status" value="1"/>
</dbReference>
<reference evidence="18 19" key="1">
    <citation type="submission" date="2017-04" db="EMBL/GenBank/DDBJ databases">
        <title>Whole genome sequence of Bdellovibrio bacteriovorus strain SSB218315.</title>
        <authorList>
            <person name="Oyedara O."/>
            <person name="Rodriguez-Perez M.A."/>
        </authorList>
    </citation>
    <scope>NUCLEOTIDE SEQUENCE [LARGE SCALE GENOMIC DNA]</scope>
    <source>
        <strain evidence="18 19">SSB218315</strain>
    </source>
</reference>
<dbReference type="InterPro" id="IPR027543">
    <property type="entry name" value="Lon_bac"/>
</dbReference>
<gene>
    <name evidence="9" type="primary">lon</name>
    <name evidence="18" type="ORF">B9G79_00940</name>
</gene>
<dbReference type="InterPro" id="IPR003959">
    <property type="entry name" value="ATPase_AAA_core"/>
</dbReference>
<accession>A0A1Z3N430</accession>
<feature type="active site" evidence="9 11">
    <location>
        <position position="751"/>
    </location>
</feature>
<name>A0A1Z3N430_BDEBC</name>
<evidence type="ECO:0000313" key="18">
    <source>
        <dbReference type="EMBL" id="ASD62230.1"/>
    </source>
</evidence>
<keyword evidence="8 9" id="KW-0346">Stress response</keyword>
<evidence type="ECO:0000256" key="8">
    <source>
        <dbReference type="ARBA" id="ARBA00023016"/>
    </source>
</evidence>
<dbReference type="FunFam" id="1.20.5.5270:FF:000002">
    <property type="entry name" value="Lon protease homolog"/>
    <property type="match status" value="1"/>
</dbReference>
<dbReference type="HAMAP" id="MF_01973">
    <property type="entry name" value="lon_bact"/>
    <property type="match status" value="1"/>
</dbReference>
<dbReference type="PROSITE" id="PS01046">
    <property type="entry name" value="LON_SER"/>
    <property type="match status" value="1"/>
</dbReference>
<dbReference type="EC" id="3.4.21.53" evidence="9 10"/>
<evidence type="ECO:0000256" key="15">
    <source>
        <dbReference type="SAM" id="Coils"/>
    </source>
</evidence>
<keyword evidence="6 9" id="KW-0720">Serine protease</keyword>
<dbReference type="Gene3D" id="3.30.230.10">
    <property type="match status" value="1"/>
</dbReference>